<feature type="compositionally biased region" description="Basic and acidic residues" evidence="1">
    <location>
        <begin position="87"/>
        <end position="98"/>
    </location>
</feature>
<proteinExistence type="predicted"/>
<keyword evidence="3" id="KW-1185">Reference proteome</keyword>
<feature type="region of interest" description="Disordered" evidence="1">
    <location>
        <begin position="78"/>
        <end position="98"/>
    </location>
</feature>
<organism evidence="2 3">
    <name type="scientific">Pleurodeles waltl</name>
    <name type="common">Iberian ribbed newt</name>
    <dbReference type="NCBI Taxonomy" id="8319"/>
    <lineage>
        <taxon>Eukaryota</taxon>
        <taxon>Metazoa</taxon>
        <taxon>Chordata</taxon>
        <taxon>Craniata</taxon>
        <taxon>Vertebrata</taxon>
        <taxon>Euteleostomi</taxon>
        <taxon>Amphibia</taxon>
        <taxon>Batrachia</taxon>
        <taxon>Caudata</taxon>
        <taxon>Salamandroidea</taxon>
        <taxon>Salamandridae</taxon>
        <taxon>Pleurodelinae</taxon>
        <taxon>Pleurodeles</taxon>
    </lineage>
</organism>
<evidence type="ECO:0000313" key="3">
    <source>
        <dbReference type="Proteomes" id="UP001066276"/>
    </source>
</evidence>
<evidence type="ECO:0000313" key="2">
    <source>
        <dbReference type="EMBL" id="KAJ1116990.1"/>
    </source>
</evidence>
<dbReference type="Proteomes" id="UP001066276">
    <property type="component" value="Chromosome 8"/>
</dbReference>
<comment type="caution">
    <text evidence="2">The sequence shown here is derived from an EMBL/GenBank/DDBJ whole genome shotgun (WGS) entry which is preliminary data.</text>
</comment>
<protein>
    <submittedName>
        <fullName evidence="2">Uncharacterized protein</fullName>
    </submittedName>
</protein>
<evidence type="ECO:0000256" key="1">
    <source>
        <dbReference type="SAM" id="MobiDB-lite"/>
    </source>
</evidence>
<name>A0AAV7NVX1_PLEWA</name>
<gene>
    <name evidence="2" type="ORF">NDU88_005191</name>
</gene>
<accession>A0AAV7NVX1</accession>
<reference evidence="2" key="1">
    <citation type="journal article" date="2022" name="bioRxiv">
        <title>Sequencing and chromosome-scale assembly of the giantPleurodeles waltlgenome.</title>
        <authorList>
            <person name="Brown T."/>
            <person name="Elewa A."/>
            <person name="Iarovenko S."/>
            <person name="Subramanian E."/>
            <person name="Araus A.J."/>
            <person name="Petzold A."/>
            <person name="Susuki M."/>
            <person name="Suzuki K.-i.T."/>
            <person name="Hayashi T."/>
            <person name="Toyoda A."/>
            <person name="Oliveira C."/>
            <person name="Osipova E."/>
            <person name="Leigh N.D."/>
            <person name="Simon A."/>
            <person name="Yun M.H."/>
        </authorList>
    </citation>
    <scope>NUCLEOTIDE SEQUENCE</scope>
    <source>
        <strain evidence="2">20211129_DDA</strain>
        <tissue evidence="2">Liver</tissue>
    </source>
</reference>
<dbReference type="AlphaFoldDB" id="A0AAV7NVX1"/>
<dbReference type="EMBL" id="JANPWB010000012">
    <property type="protein sequence ID" value="KAJ1116990.1"/>
    <property type="molecule type" value="Genomic_DNA"/>
</dbReference>
<feature type="region of interest" description="Disordered" evidence="1">
    <location>
        <begin position="1"/>
        <end position="32"/>
    </location>
</feature>
<sequence length="98" mass="10792">MHGVRFPRLARRRDAHAPAGRATGSSSRPRLSRGAHWNILLRRVALRRIPVKPRGKPRSGSRVAVPAAALFSGHALFSEHGGAGHPEFSRGSRYARRE</sequence>